<reference evidence="7 8" key="1">
    <citation type="submission" date="2018-06" db="EMBL/GenBank/DDBJ databases">
        <title>Extensive metabolic versatility and redundancy in microbially diverse, dynamic hydrothermal sediments.</title>
        <authorList>
            <person name="Dombrowski N."/>
            <person name="Teske A."/>
            <person name="Baker B.J."/>
        </authorList>
    </citation>
    <scope>NUCLEOTIDE SEQUENCE [LARGE SCALE GENOMIC DNA]</scope>
    <source>
        <strain evidence="7">B30_G17</strain>
    </source>
</reference>
<dbReference type="EMBL" id="QMQY01000017">
    <property type="protein sequence ID" value="RLE51167.1"/>
    <property type="molecule type" value="Genomic_DNA"/>
</dbReference>
<keyword evidence="2 4" id="KW-0378">Hydrolase</keyword>
<dbReference type="Gene3D" id="2.30.40.10">
    <property type="entry name" value="Urease, subunit C, domain 1"/>
    <property type="match status" value="1"/>
</dbReference>
<comment type="catalytic activity">
    <reaction evidence="4">
        <text>S-adenosyl-L-homocysteine + H2O + H(+) = S-inosyl-L-homocysteine + NH4(+)</text>
        <dbReference type="Rhea" id="RHEA:20716"/>
        <dbReference type="ChEBI" id="CHEBI:15377"/>
        <dbReference type="ChEBI" id="CHEBI:15378"/>
        <dbReference type="ChEBI" id="CHEBI:28938"/>
        <dbReference type="ChEBI" id="CHEBI:57856"/>
        <dbReference type="ChEBI" id="CHEBI:57985"/>
        <dbReference type="EC" id="3.5.4.28"/>
    </reaction>
</comment>
<comment type="function">
    <text evidence="4">Catalyzes the deamination of 5-methylthioadenosine and S-adenosyl-L-homocysteine into 5-methylthioinosine and S-inosyl-L-homocysteine, respectively. Is also able to deaminate adenosine.</text>
</comment>
<comment type="catalytic activity">
    <reaction evidence="4">
        <text>S-methyl-5'-thioadenosine + H2O + H(+) = S-methyl-5'-thioinosine + NH4(+)</text>
        <dbReference type="Rhea" id="RHEA:25025"/>
        <dbReference type="ChEBI" id="CHEBI:15377"/>
        <dbReference type="ChEBI" id="CHEBI:15378"/>
        <dbReference type="ChEBI" id="CHEBI:17509"/>
        <dbReference type="ChEBI" id="CHEBI:28938"/>
        <dbReference type="ChEBI" id="CHEBI:48595"/>
        <dbReference type="EC" id="3.5.4.31"/>
    </reaction>
</comment>
<dbReference type="InterPro" id="IPR006680">
    <property type="entry name" value="Amidohydro-rel"/>
</dbReference>
<accession>A0A497EVA3</accession>
<keyword evidence="1 4" id="KW-0479">Metal-binding</keyword>
<dbReference type="SUPFAM" id="SSF51338">
    <property type="entry name" value="Composite domain of metallo-dependent hydrolases"/>
    <property type="match status" value="1"/>
</dbReference>
<feature type="binding site" evidence="4">
    <location>
        <position position="184"/>
    </location>
    <ligand>
        <name>substrate</name>
    </ligand>
</feature>
<feature type="domain" description="Aminodeoxyfutalosine deaminase/Imidazolonepropionase-like composite" evidence="6">
    <location>
        <begin position="22"/>
        <end position="45"/>
    </location>
</feature>
<feature type="binding site" evidence="4">
    <location>
        <position position="223"/>
    </location>
    <ligand>
        <name>substrate</name>
    </ligand>
</feature>
<dbReference type="InterPro" id="IPR011059">
    <property type="entry name" value="Metal-dep_hydrolase_composite"/>
</dbReference>
<evidence type="ECO:0000256" key="1">
    <source>
        <dbReference type="ARBA" id="ARBA00022723"/>
    </source>
</evidence>
<dbReference type="InterPro" id="IPR050287">
    <property type="entry name" value="MTA/SAH_deaminase"/>
</dbReference>
<dbReference type="GO" id="GO:0046872">
    <property type="term" value="F:metal ion binding"/>
    <property type="evidence" value="ECO:0007669"/>
    <property type="project" value="UniProtKB-KW"/>
</dbReference>
<proteinExistence type="inferred from homology"/>
<feature type="binding site" evidence="4">
    <location>
        <position position="65"/>
    </location>
    <ligand>
        <name>Zn(2+)</name>
        <dbReference type="ChEBI" id="CHEBI:29105"/>
    </ligand>
</feature>
<evidence type="ECO:0000256" key="3">
    <source>
        <dbReference type="ARBA" id="ARBA00022833"/>
    </source>
</evidence>
<protein>
    <recommendedName>
        <fullName evidence="4">5-methylthioadenosine/S-adenosylhomocysteine deaminase</fullName>
        <shortName evidence="4">MTA/SAH deaminase</shortName>
        <ecNumber evidence="4">3.5.4.28</ecNumber>
        <ecNumber evidence="4">3.5.4.31</ecNumber>
    </recommendedName>
</protein>
<dbReference type="InterPro" id="IPR023512">
    <property type="entry name" value="Deaminase_MtaD/DadD"/>
</dbReference>
<feature type="binding site" evidence="4">
    <location>
        <position position="312"/>
    </location>
    <ligand>
        <name>Zn(2+)</name>
        <dbReference type="ChEBI" id="CHEBI:29105"/>
    </ligand>
</feature>
<dbReference type="Proteomes" id="UP000281962">
    <property type="component" value="Unassembled WGS sequence"/>
</dbReference>
<evidence type="ECO:0000313" key="7">
    <source>
        <dbReference type="EMBL" id="RLE51167.1"/>
    </source>
</evidence>
<evidence type="ECO:0000256" key="4">
    <source>
        <dbReference type="HAMAP-Rule" id="MF_01281"/>
    </source>
</evidence>
<comment type="caution">
    <text evidence="7">The sequence shown here is derived from an EMBL/GenBank/DDBJ whole genome shotgun (WGS) entry which is preliminary data.</text>
</comment>
<sequence>MSFILMAKSIVTMSRLGNIRNGAVVIENDKIIDVGKADEIKRKYPRYELIKALDCIIVPGLINTHTHIAMSLLRGYADDLPLHEWLEKWIWPLESKMTSRDIYIGALLASIEAVKMGTTTINSMYHYFPDYNEAKAISEVGLRGVISHVCFSWRKEHDFKQLDDLIKNWHGKNDWRIRAAISPHAPYTVDPKYMVELRNYADEVNKEAVHDYEKAIWHIHVAETREEAKIIEKNFNVKVDEGVVKYLYDLGVLKEDTVAAHCVWLTDKDIDALKRTNVKVAHNPISNLKLASGISPINKLINEKIVVSLGTDSACSNNLLDMFETMKIAALLQKGVTLDPTVIPAKKALEMATIEGAKALNWSSQIGSIEPGKKADLIIIELNKPHLKPFYNEFSHIVYAVRSLDVRDVIIDGKIIVENHQLKTVDEEWILKEAEKVKDKLIEKLSSD</sequence>
<name>A0A497EVA3_9CREN</name>
<feature type="binding site" evidence="4">
    <location>
        <position position="312"/>
    </location>
    <ligand>
        <name>substrate</name>
    </ligand>
</feature>
<keyword evidence="3 4" id="KW-0862">Zinc</keyword>
<comment type="similarity">
    <text evidence="4">Belongs to the metallo-dependent hydrolases superfamily. MTA/SAH deaminase family.</text>
</comment>
<comment type="caution">
    <text evidence="4">Lacks conserved residue(s) required for the propagation of feature annotation.</text>
</comment>
<dbReference type="SUPFAM" id="SSF51556">
    <property type="entry name" value="Metallo-dependent hydrolases"/>
    <property type="match status" value="1"/>
</dbReference>
<feature type="domain" description="Amidohydrolase-related" evidence="5">
    <location>
        <begin position="56"/>
        <end position="416"/>
    </location>
</feature>
<dbReference type="CDD" id="cd01298">
    <property type="entry name" value="ATZ_TRZ_like"/>
    <property type="match status" value="1"/>
</dbReference>
<dbReference type="EC" id="3.5.4.31" evidence="4"/>
<evidence type="ECO:0000313" key="8">
    <source>
        <dbReference type="Proteomes" id="UP000281962"/>
    </source>
</evidence>
<feature type="binding site" evidence="4">
    <location>
        <position position="67"/>
    </location>
    <ligand>
        <name>Zn(2+)</name>
        <dbReference type="ChEBI" id="CHEBI:29105"/>
    </ligand>
</feature>
<evidence type="ECO:0000259" key="6">
    <source>
        <dbReference type="Pfam" id="PF22039"/>
    </source>
</evidence>
<dbReference type="InterPro" id="IPR054418">
    <property type="entry name" value="MQNX/HUTI_composite_N"/>
</dbReference>
<dbReference type="Gene3D" id="3.20.20.140">
    <property type="entry name" value="Metal-dependent hydrolases"/>
    <property type="match status" value="1"/>
</dbReference>
<evidence type="ECO:0000259" key="5">
    <source>
        <dbReference type="Pfam" id="PF01979"/>
    </source>
</evidence>
<dbReference type="GO" id="GO:0050270">
    <property type="term" value="F:S-adenosylhomocysteine deaminase activity"/>
    <property type="evidence" value="ECO:0007669"/>
    <property type="project" value="UniProtKB-UniRule"/>
</dbReference>
<feature type="binding site" evidence="4">
    <location>
        <position position="220"/>
    </location>
    <ligand>
        <name>Zn(2+)</name>
        <dbReference type="ChEBI" id="CHEBI:29105"/>
    </ligand>
</feature>
<dbReference type="InterPro" id="IPR032466">
    <property type="entry name" value="Metal_Hydrolase"/>
</dbReference>
<dbReference type="FunFam" id="3.20.20.140:FF:000014">
    <property type="entry name" value="5-methylthioadenosine/S-adenosylhomocysteine deaminase"/>
    <property type="match status" value="1"/>
</dbReference>
<dbReference type="Pfam" id="PF22039">
    <property type="entry name" value="HUTI_composite_bact"/>
    <property type="match status" value="1"/>
</dbReference>
<dbReference type="PANTHER" id="PTHR43794">
    <property type="entry name" value="AMINOHYDROLASE SSNA-RELATED"/>
    <property type="match status" value="1"/>
</dbReference>
<dbReference type="HAMAP" id="MF_01281">
    <property type="entry name" value="MTA_SAH_deamin"/>
    <property type="match status" value="1"/>
</dbReference>
<organism evidence="7 8">
    <name type="scientific">Thermoproteota archaeon</name>
    <dbReference type="NCBI Taxonomy" id="2056631"/>
    <lineage>
        <taxon>Archaea</taxon>
        <taxon>Thermoproteota</taxon>
    </lineage>
</organism>
<dbReference type="PANTHER" id="PTHR43794:SF11">
    <property type="entry name" value="AMIDOHYDROLASE-RELATED DOMAIN-CONTAINING PROTEIN"/>
    <property type="match status" value="1"/>
</dbReference>
<evidence type="ECO:0000256" key="2">
    <source>
        <dbReference type="ARBA" id="ARBA00022801"/>
    </source>
</evidence>
<feature type="binding site" evidence="4">
    <location>
        <position position="94"/>
    </location>
    <ligand>
        <name>substrate</name>
    </ligand>
</feature>
<dbReference type="GO" id="GO:0090614">
    <property type="term" value="F:5'-methylthioadenosine deaminase activity"/>
    <property type="evidence" value="ECO:0007669"/>
    <property type="project" value="UniProtKB-UniRule"/>
</dbReference>
<gene>
    <name evidence="4" type="primary">mtaD</name>
    <name evidence="7" type="ORF">DRJ21_00715</name>
</gene>
<comment type="cofactor">
    <cofactor evidence="4">
        <name>Zn(2+)</name>
        <dbReference type="ChEBI" id="CHEBI:29105"/>
    </cofactor>
    <text evidence="4">Binds 1 zinc ion per subunit.</text>
</comment>
<dbReference type="AlphaFoldDB" id="A0A497EVA3"/>
<dbReference type="EC" id="3.5.4.28" evidence="4"/>
<dbReference type="Pfam" id="PF01979">
    <property type="entry name" value="Amidohydro_1"/>
    <property type="match status" value="1"/>
</dbReference>